<feature type="transmembrane region" description="Helical" evidence="9">
    <location>
        <begin position="343"/>
        <end position="360"/>
    </location>
</feature>
<name>A0A1Z4LRW2_9CYAN</name>
<dbReference type="PANTHER" id="PTHR12726">
    <property type="entry name" value="CERAMIDE GLUCOSYLTRANSFERASE"/>
    <property type="match status" value="1"/>
</dbReference>
<proteinExistence type="predicted"/>
<dbReference type="GO" id="GO:0008120">
    <property type="term" value="F:ceramide glucosyltransferase activity"/>
    <property type="evidence" value="ECO:0007669"/>
    <property type="project" value="TreeGrafter"/>
</dbReference>
<comment type="pathway">
    <text evidence="2">Lipid metabolism; sphingolipid metabolism.</text>
</comment>
<keyword evidence="4" id="KW-0328">Glycosyltransferase</keyword>
<dbReference type="AlphaFoldDB" id="A0A1Z4LRW2"/>
<evidence type="ECO:0000313" key="10">
    <source>
        <dbReference type="EMBL" id="BAY83983.1"/>
    </source>
</evidence>
<comment type="pathway">
    <text evidence="3">Sphingolipid metabolism.</text>
</comment>
<keyword evidence="8 9" id="KW-0472">Membrane</keyword>
<accession>A0A1Z4LRW2</accession>
<dbReference type="InterPro" id="IPR029044">
    <property type="entry name" value="Nucleotide-diphossugar_trans"/>
</dbReference>
<keyword evidence="5 10" id="KW-0808">Transferase</keyword>
<reference evidence="10 11" key="1">
    <citation type="submission" date="2017-06" db="EMBL/GenBank/DDBJ databases">
        <title>Genome sequencing of cyanobaciteial culture collection at National Institute for Environmental Studies (NIES).</title>
        <authorList>
            <person name="Hirose Y."/>
            <person name="Shimura Y."/>
            <person name="Fujisawa T."/>
            <person name="Nakamura Y."/>
            <person name="Kawachi M."/>
        </authorList>
    </citation>
    <scope>NUCLEOTIDE SEQUENCE [LARGE SCALE GENOMIC DNA]</scope>
    <source>
        <strain evidence="10 11">NIES-267</strain>
    </source>
</reference>
<keyword evidence="7 9" id="KW-1133">Transmembrane helix</keyword>
<evidence type="ECO:0000256" key="6">
    <source>
        <dbReference type="ARBA" id="ARBA00022692"/>
    </source>
</evidence>
<dbReference type="PANTHER" id="PTHR12726:SF0">
    <property type="entry name" value="CERAMIDE GLUCOSYLTRANSFERASE"/>
    <property type="match status" value="1"/>
</dbReference>
<organism evidence="10 11">
    <name type="scientific">Calothrix parasitica NIES-267</name>
    <dbReference type="NCBI Taxonomy" id="1973488"/>
    <lineage>
        <taxon>Bacteria</taxon>
        <taxon>Bacillati</taxon>
        <taxon>Cyanobacteriota</taxon>
        <taxon>Cyanophyceae</taxon>
        <taxon>Nostocales</taxon>
        <taxon>Calotrichaceae</taxon>
        <taxon>Calothrix</taxon>
    </lineage>
</organism>
<protein>
    <submittedName>
        <fullName evidence="10">Glycosyl transferase family protein</fullName>
    </submittedName>
</protein>
<dbReference type="SUPFAM" id="SSF53448">
    <property type="entry name" value="Nucleotide-diphospho-sugar transferases"/>
    <property type="match status" value="1"/>
</dbReference>
<evidence type="ECO:0000256" key="3">
    <source>
        <dbReference type="ARBA" id="ARBA00004991"/>
    </source>
</evidence>
<evidence type="ECO:0000313" key="11">
    <source>
        <dbReference type="Proteomes" id="UP000218418"/>
    </source>
</evidence>
<evidence type="ECO:0000256" key="2">
    <source>
        <dbReference type="ARBA" id="ARBA00004760"/>
    </source>
</evidence>
<feature type="transmembrane region" description="Helical" evidence="9">
    <location>
        <begin position="12"/>
        <end position="30"/>
    </location>
</feature>
<keyword evidence="11" id="KW-1185">Reference proteome</keyword>
<dbReference type="GO" id="GO:0006679">
    <property type="term" value="P:glucosylceramide biosynthetic process"/>
    <property type="evidence" value="ECO:0007669"/>
    <property type="project" value="TreeGrafter"/>
</dbReference>
<gene>
    <name evidence="10" type="ORF">NIES267_34770</name>
</gene>
<evidence type="ECO:0000256" key="7">
    <source>
        <dbReference type="ARBA" id="ARBA00022989"/>
    </source>
</evidence>
<dbReference type="GO" id="GO:0016020">
    <property type="term" value="C:membrane"/>
    <property type="evidence" value="ECO:0007669"/>
    <property type="project" value="UniProtKB-SubCell"/>
</dbReference>
<sequence>MKFWAIALLQTLLGWLIIQIALAFVFIFYLRSNRVNPLSNSQLPKTAIILCLRGSDPFLPNCLKALLEQDYPQYDLKIVVDSQEDPAWQVAHDTVKDATNVQISPLKIASTLCSLKCSSLIQAISELDSSYKVVALVDADAVVHPTWLRELVTPLMHPKVGATTGNRWYLPMGRHWGTLARYIWNVSAVIQMYLYGISWGGTLAIKTQVIQETRLLEKWARALSEDTMLKGILSEHKLKIKFVPSLLILNREECTFPSLMNWMKRQLLISRLYHPQWWLVVVEAIFTIALPNLIFVLMLVNLLLAKWDIFGILSICYSIYICALLLITIILEIAVRKVISYRWLIPNISFATLAKTLIGIPLTQWFYGFALLSSIWMSKISWRNIIYRIKNPFNIQLIKYQPYQSDKQPVDNQLSL</sequence>
<evidence type="ECO:0000256" key="1">
    <source>
        <dbReference type="ARBA" id="ARBA00004141"/>
    </source>
</evidence>
<evidence type="ECO:0000256" key="4">
    <source>
        <dbReference type="ARBA" id="ARBA00022676"/>
    </source>
</evidence>
<evidence type="ECO:0000256" key="5">
    <source>
        <dbReference type="ARBA" id="ARBA00022679"/>
    </source>
</evidence>
<feature type="transmembrane region" description="Helical" evidence="9">
    <location>
        <begin position="309"/>
        <end position="331"/>
    </location>
</feature>
<dbReference type="OrthoDB" id="549798at2"/>
<evidence type="ECO:0000256" key="9">
    <source>
        <dbReference type="SAM" id="Phobius"/>
    </source>
</evidence>
<dbReference type="Proteomes" id="UP000218418">
    <property type="component" value="Chromosome"/>
</dbReference>
<dbReference type="Gene3D" id="3.90.550.10">
    <property type="entry name" value="Spore Coat Polysaccharide Biosynthesis Protein SpsA, Chain A"/>
    <property type="match status" value="1"/>
</dbReference>
<keyword evidence="6 9" id="KW-0812">Transmembrane</keyword>
<dbReference type="InterPro" id="IPR025993">
    <property type="entry name" value="Ceramide_glucosylTrfase"/>
</dbReference>
<dbReference type="EMBL" id="AP018227">
    <property type="protein sequence ID" value="BAY83983.1"/>
    <property type="molecule type" value="Genomic_DNA"/>
</dbReference>
<dbReference type="Pfam" id="PF13641">
    <property type="entry name" value="Glyco_tranf_2_3"/>
    <property type="match status" value="1"/>
</dbReference>
<feature type="transmembrane region" description="Helical" evidence="9">
    <location>
        <begin position="277"/>
        <end position="303"/>
    </location>
</feature>
<evidence type="ECO:0000256" key="8">
    <source>
        <dbReference type="ARBA" id="ARBA00023136"/>
    </source>
</evidence>
<feature type="transmembrane region" description="Helical" evidence="9">
    <location>
        <begin position="366"/>
        <end position="382"/>
    </location>
</feature>
<comment type="subcellular location">
    <subcellularLocation>
        <location evidence="1">Membrane</location>
        <topology evidence="1">Multi-pass membrane protein</topology>
    </subcellularLocation>
</comment>